<proteinExistence type="predicted"/>
<reference evidence="2" key="1">
    <citation type="submission" date="2019-11" db="UniProtKB">
        <authorList>
            <consortium name="WormBaseParasite"/>
        </authorList>
    </citation>
    <scope>IDENTIFICATION</scope>
</reference>
<name>A0A5K3FC26_MESCO</name>
<evidence type="ECO:0000313" key="2">
    <source>
        <dbReference type="WBParaSite" id="MCU_007212-RA"/>
    </source>
</evidence>
<organism evidence="2">
    <name type="scientific">Mesocestoides corti</name>
    <name type="common">Flatworm</name>
    <dbReference type="NCBI Taxonomy" id="53468"/>
    <lineage>
        <taxon>Eukaryota</taxon>
        <taxon>Metazoa</taxon>
        <taxon>Spiralia</taxon>
        <taxon>Lophotrochozoa</taxon>
        <taxon>Platyhelminthes</taxon>
        <taxon>Cestoda</taxon>
        <taxon>Eucestoda</taxon>
        <taxon>Cyclophyllidea</taxon>
        <taxon>Mesocestoididae</taxon>
        <taxon>Mesocestoides</taxon>
    </lineage>
</organism>
<evidence type="ECO:0000256" key="1">
    <source>
        <dbReference type="SAM" id="MobiDB-lite"/>
    </source>
</evidence>
<feature type="region of interest" description="Disordered" evidence="1">
    <location>
        <begin position="61"/>
        <end position="84"/>
    </location>
</feature>
<dbReference type="AlphaFoldDB" id="A0A5K3FC26"/>
<dbReference type="WBParaSite" id="MCU_007212-RA">
    <property type="protein sequence ID" value="MCU_007212-RA"/>
    <property type="gene ID" value="MCU_007212"/>
</dbReference>
<feature type="region of interest" description="Disordered" evidence="1">
    <location>
        <begin position="1"/>
        <end position="49"/>
    </location>
</feature>
<protein>
    <submittedName>
        <fullName evidence="2">Calpain catalytic domain-containing protein</fullName>
    </submittedName>
</protein>
<accession>A0A5K3FC26</accession>
<sequence length="113" mass="12003">SQRPEGQRGKGHVTAALDRWDLGEGGGGGDAEGNRWVTKRTRDFPDGGVFWTGEREVAARSECARTHARTPTKAGAGRGLGDAHGGMATTSARCRHFSGFTRDRLTSGGHRAL</sequence>